<reference evidence="2" key="1">
    <citation type="submission" date="2017-02" db="UniProtKB">
        <authorList>
            <consortium name="WormBaseParasite"/>
        </authorList>
    </citation>
    <scope>IDENTIFICATION</scope>
</reference>
<name>A0A0M3IL17_ASCLU</name>
<dbReference type="AlphaFoldDB" id="A0A0M3IL17"/>
<evidence type="ECO:0000313" key="1">
    <source>
        <dbReference type="Proteomes" id="UP000036681"/>
    </source>
</evidence>
<evidence type="ECO:0000313" key="2">
    <source>
        <dbReference type="WBParaSite" id="ALUE_0001944501-mRNA-1"/>
    </source>
</evidence>
<proteinExistence type="predicted"/>
<protein>
    <submittedName>
        <fullName evidence="2">CUB domain-containing protein</fullName>
    </submittedName>
</protein>
<sequence length="129" mass="14333">MACCNIGSLQVELQYCNKNSAVLLTVIFSGYGYSSSGCGSSCGKLIEISSPFFSSHFCDRITHNVVSQVTLITLSDIMTQAVGIFDDMYNFLSVRYSSSKCAIHKQEICMWQSILQSLPIKALRRRILL</sequence>
<keyword evidence="1" id="KW-1185">Reference proteome</keyword>
<dbReference type="Proteomes" id="UP000036681">
    <property type="component" value="Unplaced"/>
</dbReference>
<dbReference type="WBParaSite" id="ALUE_0001944501-mRNA-1">
    <property type="protein sequence ID" value="ALUE_0001944501-mRNA-1"/>
    <property type="gene ID" value="ALUE_0001944501"/>
</dbReference>
<accession>A0A0M3IL17</accession>
<organism evidence="1 2">
    <name type="scientific">Ascaris lumbricoides</name>
    <name type="common">Giant roundworm</name>
    <dbReference type="NCBI Taxonomy" id="6252"/>
    <lineage>
        <taxon>Eukaryota</taxon>
        <taxon>Metazoa</taxon>
        <taxon>Ecdysozoa</taxon>
        <taxon>Nematoda</taxon>
        <taxon>Chromadorea</taxon>
        <taxon>Rhabditida</taxon>
        <taxon>Spirurina</taxon>
        <taxon>Ascaridomorpha</taxon>
        <taxon>Ascaridoidea</taxon>
        <taxon>Ascarididae</taxon>
        <taxon>Ascaris</taxon>
    </lineage>
</organism>